<reference evidence="1 2" key="1">
    <citation type="submission" date="2017-07" db="EMBL/GenBank/DDBJ databases">
        <title>The new phylogeny of genus Mycobacterium.</title>
        <authorList>
            <person name="Tortoli E."/>
            <person name="Trovato A."/>
            <person name="Cirillo D.M."/>
        </authorList>
    </citation>
    <scope>NUCLEOTIDE SEQUENCE [LARGE SCALE GENOMIC DNA]</scope>
    <source>
        <strain evidence="1 2">ATCC 33027</strain>
    </source>
</reference>
<sequence>MSELIKPMDVTAAKQLAAAEPELLRLQTAAEGQLQAALAVIAASMSKGLKDHAKTASYQQLPTTTRLVEANKYQAFRQDWEAAINELRDQLINVGAREIRWRSERPISKAVSNYLAGRLAQFDDILKIHGYYVGPNDGINPDELFQSESLDDVERELNALFRAEYDAQKAEGLARVNPLWD</sequence>
<evidence type="ECO:0000313" key="2">
    <source>
        <dbReference type="Proteomes" id="UP000216063"/>
    </source>
</evidence>
<keyword evidence="2" id="KW-1185">Reference proteome</keyword>
<accession>A0A255D9S8</accession>
<dbReference type="Proteomes" id="UP000216063">
    <property type="component" value="Unassembled WGS sequence"/>
</dbReference>
<gene>
    <name evidence="1" type="ORF">CG716_22670</name>
</gene>
<organism evidence="1 2">
    <name type="scientific">Mycolicibacterium sphagni</name>
    <dbReference type="NCBI Taxonomy" id="1786"/>
    <lineage>
        <taxon>Bacteria</taxon>
        <taxon>Bacillati</taxon>
        <taxon>Actinomycetota</taxon>
        <taxon>Actinomycetes</taxon>
        <taxon>Mycobacteriales</taxon>
        <taxon>Mycobacteriaceae</taxon>
        <taxon>Mycolicibacterium</taxon>
    </lineage>
</organism>
<name>A0A255D9S8_9MYCO</name>
<comment type="caution">
    <text evidence="1">The sequence shown here is derived from an EMBL/GenBank/DDBJ whole genome shotgun (WGS) entry which is preliminary data.</text>
</comment>
<protein>
    <submittedName>
        <fullName evidence="1">Uncharacterized protein</fullName>
    </submittedName>
</protein>
<proteinExistence type="predicted"/>
<dbReference type="EMBL" id="NOZR01000023">
    <property type="protein sequence ID" value="OYN76158.1"/>
    <property type="molecule type" value="Genomic_DNA"/>
</dbReference>
<evidence type="ECO:0000313" key="1">
    <source>
        <dbReference type="EMBL" id="OYN76158.1"/>
    </source>
</evidence>
<dbReference type="AlphaFoldDB" id="A0A255D9S8"/>